<sequence>MSRHAARLLGFSLRYSADDDTMRCFLEGLGFGAGEVTALVTGVVWLAPDQTVRQLGDRAADCALHGARNLLRRVFRRHAEPATGPSLTLEQLAEVRQRVLEVAARRGLERERAETVADAVVARVALGAAGR</sequence>
<dbReference type="EMBL" id="JBHMCG010000162">
    <property type="protein sequence ID" value="MFB9578059.1"/>
    <property type="molecule type" value="Genomic_DNA"/>
</dbReference>
<proteinExistence type="predicted"/>
<dbReference type="RefSeq" id="WP_345509484.1">
    <property type="nucleotide sequence ID" value="NZ_BAAAXD010000002.1"/>
</dbReference>
<comment type="caution">
    <text evidence="1">The sequence shown here is derived from an EMBL/GenBank/DDBJ whole genome shotgun (WGS) entry which is preliminary data.</text>
</comment>
<protein>
    <submittedName>
        <fullName evidence="1">Uncharacterized protein</fullName>
    </submittedName>
</protein>
<dbReference type="Proteomes" id="UP001589710">
    <property type="component" value="Unassembled WGS sequence"/>
</dbReference>
<accession>A0ABV5RJN1</accession>
<evidence type="ECO:0000313" key="1">
    <source>
        <dbReference type="EMBL" id="MFB9578059.1"/>
    </source>
</evidence>
<evidence type="ECO:0000313" key="2">
    <source>
        <dbReference type="Proteomes" id="UP001589710"/>
    </source>
</evidence>
<name>A0ABV5RJN1_9ACTN</name>
<organism evidence="1 2">
    <name type="scientific">Streptomyces yanii</name>
    <dbReference type="NCBI Taxonomy" id="78510"/>
    <lineage>
        <taxon>Bacteria</taxon>
        <taxon>Bacillati</taxon>
        <taxon>Actinomycetota</taxon>
        <taxon>Actinomycetes</taxon>
        <taxon>Kitasatosporales</taxon>
        <taxon>Streptomycetaceae</taxon>
        <taxon>Streptomyces</taxon>
    </lineage>
</organism>
<keyword evidence="2" id="KW-1185">Reference proteome</keyword>
<reference evidence="1 2" key="1">
    <citation type="submission" date="2024-09" db="EMBL/GenBank/DDBJ databases">
        <authorList>
            <person name="Sun Q."/>
            <person name="Mori K."/>
        </authorList>
    </citation>
    <scope>NUCLEOTIDE SEQUENCE [LARGE SCALE GENOMIC DNA]</scope>
    <source>
        <strain evidence="1 2">JCM 3331</strain>
    </source>
</reference>
<gene>
    <name evidence="1" type="ORF">ACFFTL_38790</name>
</gene>